<gene>
    <name evidence="1" type="ORF">SLEP1_g11135</name>
</gene>
<keyword evidence="2" id="KW-1185">Reference proteome</keyword>
<dbReference type="AlphaFoldDB" id="A0AAV5IJS4"/>
<organism evidence="1 2">
    <name type="scientific">Rubroshorea leprosula</name>
    <dbReference type="NCBI Taxonomy" id="152421"/>
    <lineage>
        <taxon>Eukaryota</taxon>
        <taxon>Viridiplantae</taxon>
        <taxon>Streptophyta</taxon>
        <taxon>Embryophyta</taxon>
        <taxon>Tracheophyta</taxon>
        <taxon>Spermatophyta</taxon>
        <taxon>Magnoliopsida</taxon>
        <taxon>eudicotyledons</taxon>
        <taxon>Gunneridae</taxon>
        <taxon>Pentapetalae</taxon>
        <taxon>rosids</taxon>
        <taxon>malvids</taxon>
        <taxon>Malvales</taxon>
        <taxon>Dipterocarpaceae</taxon>
        <taxon>Rubroshorea</taxon>
    </lineage>
</organism>
<dbReference type="Proteomes" id="UP001054252">
    <property type="component" value="Unassembled WGS sequence"/>
</dbReference>
<comment type="caution">
    <text evidence="1">The sequence shown here is derived from an EMBL/GenBank/DDBJ whole genome shotgun (WGS) entry which is preliminary data.</text>
</comment>
<protein>
    <submittedName>
        <fullName evidence="1">Uncharacterized protein</fullName>
    </submittedName>
</protein>
<accession>A0AAV5IJS4</accession>
<name>A0AAV5IJS4_9ROSI</name>
<proteinExistence type="predicted"/>
<evidence type="ECO:0000313" key="1">
    <source>
        <dbReference type="EMBL" id="GKU98087.1"/>
    </source>
</evidence>
<evidence type="ECO:0000313" key="2">
    <source>
        <dbReference type="Proteomes" id="UP001054252"/>
    </source>
</evidence>
<reference evidence="1 2" key="1">
    <citation type="journal article" date="2021" name="Commun. Biol.">
        <title>The genome of Shorea leprosula (Dipterocarpaceae) highlights the ecological relevance of drought in aseasonal tropical rainforests.</title>
        <authorList>
            <person name="Ng K.K.S."/>
            <person name="Kobayashi M.J."/>
            <person name="Fawcett J.A."/>
            <person name="Hatakeyama M."/>
            <person name="Paape T."/>
            <person name="Ng C.H."/>
            <person name="Ang C.C."/>
            <person name="Tnah L.H."/>
            <person name="Lee C.T."/>
            <person name="Nishiyama T."/>
            <person name="Sese J."/>
            <person name="O'Brien M.J."/>
            <person name="Copetti D."/>
            <person name="Mohd Noor M.I."/>
            <person name="Ong R.C."/>
            <person name="Putra M."/>
            <person name="Sireger I.Z."/>
            <person name="Indrioko S."/>
            <person name="Kosugi Y."/>
            <person name="Izuno A."/>
            <person name="Isagi Y."/>
            <person name="Lee S.L."/>
            <person name="Shimizu K.K."/>
        </authorList>
    </citation>
    <scope>NUCLEOTIDE SEQUENCE [LARGE SCALE GENOMIC DNA]</scope>
    <source>
        <strain evidence="1">214</strain>
    </source>
</reference>
<dbReference type="EMBL" id="BPVZ01000012">
    <property type="protein sequence ID" value="GKU98087.1"/>
    <property type="molecule type" value="Genomic_DNA"/>
</dbReference>
<sequence>MQHKGPKRETVVLELSGDPVNTFHREFYRAVNSHDRKMY</sequence>